<dbReference type="Gene3D" id="3.40.50.720">
    <property type="entry name" value="NAD(P)-binding Rossmann-like Domain"/>
    <property type="match status" value="2"/>
</dbReference>
<dbReference type="InterPro" id="IPR029752">
    <property type="entry name" value="D-isomer_DH_CS1"/>
</dbReference>
<comment type="similarity">
    <text evidence="1">Belongs to the D-isomer specific 2-hydroxyacid dehydrogenase family.</text>
</comment>
<feature type="domain" description="D-isomer specific 2-hydroxyacid dehydrogenase NAD-binding" evidence="4">
    <location>
        <begin position="101"/>
        <end position="272"/>
    </location>
</feature>
<dbReference type="SUPFAM" id="SSF51735">
    <property type="entry name" value="NAD(P)-binding Rossmann-fold domains"/>
    <property type="match status" value="1"/>
</dbReference>
<accession>A0A3P4B636</accession>
<protein>
    <submittedName>
        <fullName evidence="5">Glyoxylate/hydroxypyruvate reductase A</fullName>
        <ecNumber evidence="5">1.1.1.79</ecNumber>
    </submittedName>
</protein>
<gene>
    <name evidence="5" type="primary">ghrA_3</name>
    <name evidence="5" type="ORF">PIGHUM_03160</name>
</gene>
<dbReference type="PANTHER" id="PTHR43333:SF1">
    <property type="entry name" value="D-ISOMER SPECIFIC 2-HYDROXYACID DEHYDROGENASE NAD-BINDING DOMAIN-CONTAINING PROTEIN"/>
    <property type="match status" value="1"/>
</dbReference>
<evidence type="ECO:0000256" key="1">
    <source>
        <dbReference type="ARBA" id="ARBA00005854"/>
    </source>
</evidence>
<keyword evidence="2 5" id="KW-0560">Oxidoreductase</keyword>
<evidence type="ECO:0000256" key="2">
    <source>
        <dbReference type="ARBA" id="ARBA00023002"/>
    </source>
</evidence>
<dbReference type="GO" id="GO:0051287">
    <property type="term" value="F:NAD binding"/>
    <property type="evidence" value="ECO:0007669"/>
    <property type="project" value="InterPro"/>
</dbReference>
<dbReference type="PROSITE" id="PS00065">
    <property type="entry name" value="D_2_HYDROXYACID_DH_1"/>
    <property type="match status" value="1"/>
</dbReference>
<proteinExistence type="inferred from homology"/>
<keyword evidence="3" id="KW-0520">NAD</keyword>
<evidence type="ECO:0000256" key="3">
    <source>
        <dbReference type="ARBA" id="ARBA00023027"/>
    </source>
</evidence>
<dbReference type="GO" id="GO:0030267">
    <property type="term" value="F:glyoxylate reductase (NADPH) activity"/>
    <property type="evidence" value="ECO:0007669"/>
    <property type="project" value="UniProtKB-EC"/>
</dbReference>
<dbReference type="CDD" id="cd12164">
    <property type="entry name" value="GDH_like_2"/>
    <property type="match status" value="1"/>
</dbReference>
<dbReference type="InterPro" id="IPR006140">
    <property type="entry name" value="D-isomer_DH_NAD-bd"/>
</dbReference>
<keyword evidence="5" id="KW-0670">Pyruvate</keyword>
<name>A0A3P4B636_9BURK</name>
<dbReference type="InterPro" id="IPR029753">
    <property type="entry name" value="D-isomer_DH_CS"/>
</dbReference>
<dbReference type="AlphaFoldDB" id="A0A3P4B636"/>
<dbReference type="InterPro" id="IPR036291">
    <property type="entry name" value="NAD(P)-bd_dom_sf"/>
</dbReference>
<evidence type="ECO:0000313" key="5">
    <source>
        <dbReference type="EMBL" id="VCU71080.1"/>
    </source>
</evidence>
<dbReference type="EC" id="1.1.1.79" evidence="5"/>
<dbReference type="PROSITE" id="PS00671">
    <property type="entry name" value="D_2_HYDROXYACID_DH_3"/>
    <property type="match status" value="1"/>
</dbReference>
<keyword evidence="6" id="KW-1185">Reference proteome</keyword>
<sequence length="306" mass="33654">MKGVETQTWLSALRTALPAARIRVWAEGDDAPADYILFWKEHPGALAPRPGVKAIFNMGAGVDALIRLHREHGDAIMRDVPIVRLEDAGMARQMAQCAAYYALRYLRRFDLYDEQARRALWQPLDAPSADTFIIGVLGAGKLGLPVARTLADMGFPVRLYSRTEKSLPGIATYAGTASLEAFATGATMLVNLLPHTPDTEGILNASLFSRMADGGYLLNLARGDHLVESDLLDALARGKLARAALDVFRTEPLPKEHPFWRHPRLDLTPHISARTLISESVAQVADKIRRSQHGEALDGLDLQRGY</sequence>
<organism evidence="5 6">
    <name type="scientific">Pigmentiphaga humi</name>
    <dbReference type="NCBI Taxonomy" id="2478468"/>
    <lineage>
        <taxon>Bacteria</taxon>
        <taxon>Pseudomonadati</taxon>
        <taxon>Pseudomonadota</taxon>
        <taxon>Betaproteobacteria</taxon>
        <taxon>Burkholderiales</taxon>
        <taxon>Alcaligenaceae</taxon>
        <taxon>Pigmentiphaga</taxon>
    </lineage>
</organism>
<evidence type="ECO:0000313" key="6">
    <source>
        <dbReference type="Proteomes" id="UP000277294"/>
    </source>
</evidence>
<reference evidence="5 6" key="1">
    <citation type="submission" date="2018-10" db="EMBL/GenBank/DDBJ databases">
        <authorList>
            <person name="Criscuolo A."/>
        </authorList>
    </citation>
    <scope>NUCLEOTIDE SEQUENCE [LARGE SCALE GENOMIC DNA]</scope>
    <source>
        <strain evidence="5">DnA1</strain>
    </source>
</reference>
<dbReference type="Proteomes" id="UP000277294">
    <property type="component" value="Unassembled WGS sequence"/>
</dbReference>
<evidence type="ECO:0000259" key="4">
    <source>
        <dbReference type="Pfam" id="PF02826"/>
    </source>
</evidence>
<dbReference type="Pfam" id="PF02826">
    <property type="entry name" value="2-Hacid_dh_C"/>
    <property type="match status" value="1"/>
</dbReference>
<dbReference type="EMBL" id="UWPJ01000024">
    <property type="protein sequence ID" value="VCU71080.1"/>
    <property type="molecule type" value="Genomic_DNA"/>
</dbReference>
<dbReference type="PANTHER" id="PTHR43333">
    <property type="entry name" value="2-HACID_DH_C DOMAIN-CONTAINING PROTEIN"/>
    <property type="match status" value="1"/>
</dbReference>